<feature type="transmembrane region" description="Helical" evidence="1">
    <location>
        <begin position="307"/>
        <end position="328"/>
    </location>
</feature>
<sequence length="475" mass="55135">MENTERKRSFTSSLLTVFKSLGRLGFFVSLLGACNVTDLPSEQSQKQITDLCDKGDMYLKKGNFDSALLYLDSADQLLPFRTDPYLRTRLYASYALFWHEYKEYETAIAYHNKAYKVYRSIPDWKNAAMCMVAVGNEFLTHNQYDKAKSAFDRASEVGKADEGVKHFVSHGLGLLYAYQGNHVAAMPYLQESLTSPYTSVVKSEALLELGQFFFEQEKFDSAQYYLLELFHYPSHIRQRAVSHDLLYKIACLQKDSAAMGTYGSLYITNMDTLMGLENDLYGHKVIMNDVVHTHRHANMLQTIRSSYYVIVLLVAVGILGICLWVYFYQKHKKRAKILLYQHAALNNSLEKLHEEQAEQSLASTRKTEMVEELLAELRQRPDLLIYIKWKNWKRCVEFINKMLYLFFERLHAQYPDLSEQDQRLCLLVLFDFRAKKMAEWLYLSESSIGKTKYRVAQKLGCTSGELRNKLLDLII</sequence>
<name>A0A9D9N593_9BACT</name>
<accession>A0A9D9N593</accession>
<keyword evidence="1" id="KW-0812">Transmembrane</keyword>
<proteinExistence type="predicted"/>
<dbReference type="EMBL" id="JADIMG010000100">
    <property type="protein sequence ID" value="MBO8460832.1"/>
    <property type="molecule type" value="Genomic_DNA"/>
</dbReference>
<dbReference type="InterPro" id="IPR019734">
    <property type="entry name" value="TPR_rpt"/>
</dbReference>
<evidence type="ECO:0000256" key="1">
    <source>
        <dbReference type="SAM" id="Phobius"/>
    </source>
</evidence>
<gene>
    <name evidence="2" type="ORF">IAA73_10970</name>
</gene>
<dbReference type="InterPro" id="IPR011990">
    <property type="entry name" value="TPR-like_helical_dom_sf"/>
</dbReference>
<reference evidence="2" key="1">
    <citation type="submission" date="2020-10" db="EMBL/GenBank/DDBJ databases">
        <authorList>
            <person name="Gilroy R."/>
        </authorList>
    </citation>
    <scope>NUCLEOTIDE SEQUENCE</scope>
    <source>
        <strain evidence="2">G3-3990</strain>
    </source>
</reference>
<evidence type="ECO:0000313" key="2">
    <source>
        <dbReference type="EMBL" id="MBO8460832.1"/>
    </source>
</evidence>
<dbReference type="GO" id="GO:0006355">
    <property type="term" value="P:regulation of DNA-templated transcription"/>
    <property type="evidence" value="ECO:0007669"/>
    <property type="project" value="InterPro"/>
</dbReference>
<dbReference type="PROSITE" id="PS51257">
    <property type="entry name" value="PROKAR_LIPOPROTEIN"/>
    <property type="match status" value="1"/>
</dbReference>
<evidence type="ECO:0000313" key="3">
    <source>
        <dbReference type="Proteomes" id="UP000823641"/>
    </source>
</evidence>
<dbReference type="AlphaFoldDB" id="A0A9D9N593"/>
<protein>
    <submittedName>
        <fullName evidence="2">Tetratricopeptide repeat protein</fullName>
    </submittedName>
</protein>
<dbReference type="GO" id="GO:0003677">
    <property type="term" value="F:DNA binding"/>
    <property type="evidence" value="ECO:0007669"/>
    <property type="project" value="InterPro"/>
</dbReference>
<dbReference type="SUPFAM" id="SSF48452">
    <property type="entry name" value="TPR-like"/>
    <property type="match status" value="1"/>
</dbReference>
<reference evidence="2" key="2">
    <citation type="journal article" date="2021" name="PeerJ">
        <title>Extensive microbial diversity within the chicken gut microbiome revealed by metagenomics and culture.</title>
        <authorList>
            <person name="Gilroy R."/>
            <person name="Ravi A."/>
            <person name="Getino M."/>
            <person name="Pursley I."/>
            <person name="Horton D.L."/>
            <person name="Alikhan N.F."/>
            <person name="Baker D."/>
            <person name="Gharbi K."/>
            <person name="Hall N."/>
            <person name="Watson M."/>
            <person name="Adriaenssens E.M."/>
            <person name="Foster-Nyarko E."/>
            <person name="Jarju S."/>
            <person name="Secka A."/>
            <person name="Antonio M."/>
            <person name="Oren A."/>
            <person name="Chaudhuri R.R."/>
            <person name="La Ragione R."/>
            <person name="Hildebrand F."/>
            <person name="Pallen M.J."/>
        </authorList>
    </citation>
    <scope>NUCLEOTIDE SEQUENCE</scope>
    <source>
        <strain evidence="2">G3-3990</strain>
    </source>
</reference>
<organism evidence="2 3">
    <name type="scientific">Candidatus Gallipaludibacter merdavium</name>
    <dbReference type="NCBI Taxonomy" id="2840839"/>
    <lineage>
        <taxon>Bacteria</taxon>
        <taxon>Pseudomonadati</taxon>
        <taxon>Bacteroidota</taxon>
        <taxon>Bacteroidia</taxon>
        <taxon>Bacteroidales</taxon>
        <taxon>Candidatus Gallipaludibacter</taxon>
    </lineage>
</organism>
<comment type="caution">
    <text evidence="2">The sequence shown here is derived from an EMBL/GenBank/DDBJ whole genome shotgun (WGS) entry which is preliminary data.</text>
</comment>
<dbReference type="InterPro" id="IPR016032">
    <property type="entry name" value="Sig_transdc_resp-reg_C-effctor"/>
</dbReference>
<dbReference type="SMART" id="SM00028">
    <property type="entry name" value="TPR"/>
    <property type="match status" value="5"/>
</dbReference>
<keyword evidence="1" id="KW-0472">Membrane</keyword>
<dbReference type="Proteomes" id="UP000823641">
    <property type="component" value="Unassembled WGS sequence"/>
</dbReference>
<dbReference type="SUPFAM" id="SSF46894">
    <property type="entry name" value="C-terminal effector domain of the bipartite response regulators"/>
    <property type="match status" value="1"/>
</dbReference>
<keyword evidence="1" id="KW-1133">Transmembrane helix</keyword>
<dbReference type="Gene3D" id="1.25.40.10">
    <property type="entry name" value="Tetratricopeptide repeat domain"/>
    <property type="match status" value="1"/>
</dbReference>